<dbReference type="STRING" id="1077348.A0A2G8S6M7"/>
<dbReference type="InterPro" id="IPR045249">
    <property type="entry name" value="HARBI1-like"/>
</dbReference>
<evidence type="ECO:0000256" key="3">
    <source>
        <dbReference type="ARBA" id="ARBA00006958"/>
    </source>
</evidence>
<name>A0A2G8S6M7_9APHY</name>
<dbReference type="InterPro" id="IPR027806">
    <property type="entry name" value="HARBI1_dom"/>
</dbReference>
<dbReference type="GO" id="GO:0004518">
    <property type="term" value="F:nuclease activity"/>
    <property type="evidence" value="ECO:0007669"/>
    <property type="project" value="UniProtKB-KW"/>
</dbReference>
<dbReference type="OrthoDB" id="3246760at2759"/>
<keyword evidence="6" id="KW-0378">Hydrolase</keyword>
<accession>A0A2G8S6M7</accession>
<keyword evidence="4" id="KW-0540">Nuclease</keyword>
<feature type="domain" description="DDE Tnp4" evidence="9">
    <location>
        <begin position="231"/>
        <end position="387"/>
    </location>
</feature>
<dbReference type="Proteomes" id="UP000230002">
    <property type="component" value="Unassembled WGS sequence"/>
</dbReference>
<sequence>MLDDLSLDGMEEWDFDLLDDFSGEDGDDEAEEDDDEDELEDEDEDEEGDTMVQEVRGPAAPPPSRLGRHVQQAIGQMYSSHYEAARNTLPRGPAFLSHVLHVYKQDRPDKFREELRVSPSTFDRLVSRLAEDPVFSNNSENPQMPVETQVAIALWRFGRYGNSASLQHAANWAGCGKGTVDLVTRRVMTAVLRSSFLEEYICLPTEEEKAKAKEWVESHSCKAWRDGWCMVDGTLVPLDERPFWYGESYFDRKCNYSLNVQIVSLPNLRIIDVGYGYTGSTHDATAWRQTKMAQNHADILEDGEFIFADSAYPLEIFLVEPYKMPEREEPDNEVFNNHISIVRIRSEHAIGFLKGRFQSLKGLHVRIKDARSHKFATYWILVCIALHSFAMACEEEERAERGEDSEEVDNDPFIQEGLSSTSESDNNRPPVSVNRGGTRVQAARVRREELKEALFRDKEKRAERRRRR</sequence>
<keyword evidence="11" id="KW-1185">Reference proteome</keyword>
<dbReference type="EMBL" id="AYKW01000022">
    <property type="protein sequence ID" value="PIL29432.1"/>
    <property type="molecule type" value="Genomic_DNA"/>
</dbReference>
<feature type="compositionally biased region" description="Acidic residues" evidence="8">
    <location>
        <begin position="13"/>
        <end position="49"/>
    </location>
</feature>
<comment type="cofactor">
    <cofactor evidence="1">
        <name>a divalent metal cation</name>
        <dbReference type="ChEBI" id="CHEBI:60240"/>
    </cofactor>
</comment>
<proteinExistence type="inferred from homology"/>
<feature type="compositionally biased region" description="Acidic residues" evidence="8">
    <location>
        <begin position="397"/>
        <end position="410"/>
    </location>
</feature>
<dbReference type="PANTHER" id="PTHR22930:SF85">
    <property type="entry name" value="GH03217P-RELATED"/>
    <property type="match status" value="1"/>
</dbReference>
<protein>
    <recommendedName>
        <fullName evidence="9">DDE Tnp4 domain-containing protein</fullName>
    </recommendedName>
</protein>
<comment type="similarity">
    <text evidence="3">Belongs to the HARBI1 family.</text>
</comment>
<evidence type="ECO:0000256" key="2">
    <source>
        <dbReference type="ARBA" id="ARBA00004123"/>
    </source>
</evidence>
<comment type="subcellular location">
    <subcellularLocation>
        <location evidence="2">Nucleus</location>
    </subcellularLocation>
</comment>
<evidence type="ECO:0000256" key="7">
    <source>
        <dbReference type="ARBA" id="ARBA00023242"/>
    </source>
</evidence>
<dbReference type="Pfam" id="PF13359">
    <property type="entry name" value="DDE_Tnp_4"/>
    <property type="match status" value="1"/>
</dbReference>
<feature type="region of interest" description="Disordered" evidence="8">
    <location>
        <begin position="13"/>
        <end position="66"/>
    </location>
</feature>
<gene>
    <name evidence="10" type="ORF">GSI_08374</name>
</gene>
<keyword evidence="7" id="KW-0539">Nucleus</keyword>
<reference evidence="10 11" key="1">
    <citation type="journal article" date="2015" name="Sci. Rep.">
        <title>Chromosome-level genome map provides insights into diverse defense mechanisms in the medicinal fungus Ganoderma sinense.</title>
        <authorList>
            <person name="Zhu Y."/>
            <person name="Xu J."/>
            <person name="Sun C."/>
            <person name="Zhou S."/>
            <person name="Xu H."/>
            <person name="Nelson D.R."/>
            <person name="Qian J."/>
            <person name="Song J."/>
            <person name="Luo H."/>
            <person name="Xiang L."/>
            <person name="Li Y."/>
            <person name="Xu Z."/>
            <person name="Ji A."/>
            <person name="Wang L."/>
            <person name="Lu S."/>
            <person name="Hayward A."/>
            <person name="Sun W."/>
            <person name="Li X."/>
            <person name="Schwartz D.C."/>
            <person name="Wang Y."/>
            <person name="Chen S."/>
        </authorList>
    </citation>
    <scope>NUCLEOTIDE SEQUENCE [LARGE SCALE GENOMIC DNA]</scope>
    <source>
        <strain evidence="10 11">ZZ0214-1</strain>
    </source>
</reference>
<evidence type="ECO:0000313" key="10">
    <source>
        <dbReference type="EMBL" id="PIL29432.1"/>
    </source>
</evidence>
<evidence type="ECO:0000256" key="6">
    <source>
        <dbReference type="ARBA" id="ARBA00022801"/>
    </source>
</evidence>
<evidence type="ECO:0000256" key="5">
    <source>
        <dbReference type="ARBA" id="ARBA00022723"/>
    </source>
</evidence>
<evidence type="ECO:0000313" key="11">
    <source>
        <dbReference type="Proteomes" id="UP000230002"/>
    </source>
</evidence>
<evidence type="ECO:0000259" key="9">
    <source>
        <dbReference type="Pfam" id="PF13359"/>
    </source>
</evidence>
<evidence type="ECO:0000256" key="4">
    <source>
        <dbReference type="ARBA" id="ARBA00022722"/>
    </source>
</evidence>
<dbReference type="AlphaFoldDB" id="A0A2G8S6M7"/>
<feature type="region of interest" description="Disordered" evidence="8">
    <location>
        <begin position="397"/>
        <end position="444"/>
    </location>
</feature>
<dbReference type="PANTHER" id="PTHR22930">
    <property type="match status" value="1"/>
</dbReference>
<dbReference type="GO" id="GO:0016787">
    <property type="term" value="F:hydrolase activity"/>
    <property type="evidence" value="ECO:0007669"/>
    <property type="project" value="UniProtKB-KW"/>
</dbReference>
<dbReference type="GO" id="GO:0005634">
    <property type="term" value="C:nucleus"/>
    <property type="evidence" value="ECO:0007669"/>
    <property type="project" value="UniProtKB-SubCell"/>
</dbReference>
<evidence type="ECO:0000256" key="1">
    <source>
        <dbReference type="ARBA" id="ARBA00001968"/>
    </source>
</evidence>
<feature type="compositionally biased region" description="Polar residues" evidence="8">
    <location>
        <begin position="417"/>
        <end position="429"/>
    </location>
</feature>
<evidence type="ECO:0000256" key="8">
    <source>
        <dbReference type="SAM" id="MobiDB-lite"/>
    </source>
</evidence>
<comment type="caution">
    <text evidence="10">The sequence shown here is derived from an EMBL/GenBank/DDBJ whole genome shotgun (WGS) entry which is preliminary data.</text>
</comment>
<organism evidence="10 11">
    <name type="scientific">Ganoderma sinense ZZ0214-1</name>
    <dbReference type="NCBI Taxonomy" id="1077348"/>
    <lineage>
        <taxon>Eukaryota</taxon>
        <taxon>Fungi</taxon>
        <taxon>Dikarya</taxon>
        <taxon>Basidiomycota</taxon>
        <taxon>Agaricomycotina</taxon>
        <taxon>Agaricomycetes</taxon>
        <taxon>Polyporales</taxon>
        <taxon>Polyporaceae</taxon>
        <taxon>Ganoderma</taxon>
    </lineage>
</organism>
<keyword evidence="5" id="KW-0479">Metal-binding</keyword>
<dbReference type="GO" id="GO:0046872">
    <property type="term" value="F:metal ion binding"/>
    <property type="evidence" value="ECO:0007669"/>
    <property type="project" value="UniProtKB-KW"/>
</dbReference>